<evidence type="ECO:0000256" key="2">
    <source>
        <dbReference type="ARBA" id="ARBA00022630"/>
    </source>
</evidence>
<dbReference type="CDD" id="cd02809">
    <property type="entry name" value="alpha_hydroxyacid_oxid_FMN"/>
    <property type="match status" value="1"/>
</dbReference>
<evidence type="ECO:0000256" key="5">
    <source>
        <dbReference type="ARBA" id="ARBA00024042"/>
    </source>
</evidence>
<protein>
    <submittedName>
        <fullName evidence="7">Alpha-hydroxy-acid oxidizing protein</fullName>
    </submittedName>
</protein>
<feature type="domain" description="FMN hydroxy acid dehydrogenase" evidence="6">
    <location>
        <begin position="10"/>
        <end position="393"/>
    </location>
</feature>
<dbReference type="EMBL" id="JACTNG010000014">
    <property type="protein sequence ID" value="MBO1081298.1"/>
    <property type="molecule type" value="Genomic_DNA"/>
</dbReference>
<dbReference type="InterPro" id="IPR013785">
    <property type="entry name" value="Aldolase_TIM"/>
</dbReference>
<evidence type="ECO:0000256" key="4">
    <source>
        <dbReference type="ARBA" id="ARBA00023002"/>
    </source>
</evidence>
<evidence type="ECO:0000313" key="8">
    <source>
        <dbReference type="Proteomes" id="UP001518989"/>
    </source>
</evidence>
<dbReference type="SUPFAM" id="SSF51395">
    <property type="entry name" value="FMN-linked oxidoreductases"/>
    <property type="match status" value="1"/>
</dbReference>
<name>A0ABS3KUY4_9PROT</name>
<dbReference type="InterPro" id="IPR000262">
    <property type="entry name" value="FMN-dep_DH"/>
</dbReference>
<gene>
    <name evidence="7" type="ORF">IAI61_19885</name>
</gene>
<comment type="similarity">
    <text evidence="5">Belongs to the FMN-dependent alpha-hydroxy acid dehydrogenase family.</text>
</comment>
<keyword evidence="4" id="KW-0560">Oxidoreductase</keyword>
<evidence type="ECO:0000259" key="6">
    <source>
        <dbReference type="PROSITE" id="PS51349"/>
    </source>
</evidence>
<dbReference type="PANTHER" id="PTHR10578">
    <property type="entry name" value="S -2-HYDROXY-ACID OXIDASE-RELATED"/>
    <property type="match status" value="1"/>
</dbReference>
<dbReference type="PROSITE" id="PS00557">
    <property type="entry name" value="FMN_HYDROXY_ACID_DH_1"/>
    <property type="match status" value="1"/>
</dbReference>
<dbReference type="Proteomes" id="UP001518989">
    <property type="component" value="Unassembled WGS sequence"/>
</dbReference>
<keyword evidence="8" id="KW-1185">Reference proteome</keyword>
<sequence>MTADSTTLPRRMRGILSLEDLEPAARRFLPRPVFAYVSGGAESNWSLRDNRAAFAEYGLRPATLIDVSARSLATPLLGQDYATPFGIAPMGFSALAAYRGDLVLAQGAAAAGIPMMLSGASLIAMEAVIRANPRAWFQAYLLGDMARMEGLVNRAAAAGFGTLAVTVDVPVLANRENNVRAGFSAPLRPSARLAWDGMMRPAWTLGTFLRTLRRHGMPHFENAGPARGAPLLSRTEPRDLAQRDHLDWRRLERVRQLWRGPLVIKGILTAEDARRARDSGADAVVVSNHGGRQLDGAISPLRALPEVVEAAGPLPVILDSGIRRGTDVLKALALGASFVFVGRPFLYAAALGGEAGLRHAISLLAEEVSRDMALLGVTATGQLGPHHLLRLRGH</sequence>
<evidence type="ECO:0000313" key="7">
    <source>
        <dbReference type="EMBL" id="MBO1081298.1"/>
    </source>
</evidence>
<reference evidence="7 8" key="1">
    <citation type="submission" date="2020-09" db="EMBL/GenBank/DDBJ databases">
        <title>Roseomonas.</title>
        <authorList>
            <person name="Zhu W."/>
        </authorList>
    </citation>
    <scope>NUCLEOTIDE SEQUENCE [LARGE SCALE GENOMIC DNA]</scope>
    <source>
        <strain evidence="7 8">573</strain>
    </source>
</reference>
<dbReference type="InterPro" id="IPR037396">
    <property type="entry name" value="FMN_HAD"/>
</dbReference>
<organism evidence="7 8">
    <name type="scientific">Roseomonas haemaphysalidis</name>
    <dbReference type="NCBI Taxonomy" id="2768162"/>
    <lineage>
        <taxon>Bacteria</taxon>
        <taxon>Pseudomonadati</taxon>
        <taxon>Pseudomonadota</taxon>
        <taxon>Alphaproteobacteria</taxon>
        <taxon>Acetobacterales</taxon>
        <taxon>Roseomonadaceae</taxon>
        <taxon>Roseomonas</taxon>
    </lineage>
</organism>
<dbReference type="PIRSF" id="PIRSF000138">
    <property type="entry name" value="Al-hdrx_acd_dh"/>
    <property type="match status" value="1"/>
</dbReference>
<evidence type="ECO:0000256" key="1">
    <source>
        <dbReference type="ARBA" id="ARBA00001917"/>
    </source>
</evidence>
<dbReference type="InterPro" id="IPR012133">
    <property type="entry name" value="Alpha-hydoxy_acid_DH_FMN"/>
</dbReference>
<evidence type="ECO:0000256" key="3">
    <source>
        <dbReference type="ARBA" id="ARBA00022643"/>
    </source>
</evidence>
<keyword evidence="3" id="KW-0288">FMN</keyword>
<dbReference type="Pfam" id="PF01070">
    <property type="entry name" value="FMN_dh"/>
    <property type="match status" value="1"/>
</dbReference>
<dbReference type="PROSITE" id="PS51349">
    <property type="entry name" value="FMN_HYDROXY_ACID_DH_2"/>
    <property type="match status" value="1"/>
</dbReference>
<comment type="cofactor">
    <cofactor evidence="1">
        <name>FMN</name>
        <dbReference type="ChEBI" id="CHEBI:58210"/>
    </cofactor>
</comment>
<accession>A0ABS3KUY4</accession>
<dbReference type="InterPro" id="IPR008259">
    <property type="entry name" value="FMN_hydac_DH_AS"/>
</dbReference>
<keyword evidence="2" id="KW-0285">Flavoprotein</keyword>
<dbReference type="PANTHER" id="PTHR10578:SF107">
    <property type="entry name" value="2-HYDROXYACID OXIDASE 1"/>
    <property type="match status" value="1"/>
</dbReference>
<proteinExistence type="inferred from homology"/>
<comment type="caution">
    <text evidence="7">The sequence shown here is derived from an EMBL/GenBank/DDBJ whole genome shotgun (WGS) entry which is preliminary data.</text>
</comment>
<dbReference type="RefSeq" id="WP_207419477.1">
    <property type="nucleotide sequence ID" value="NZ_CP061177.1"/>
</dbReference>
<dbReference type="Gene3D" id="3.20.20.70">
    <property type="entry name" value="Aldolase class I"/>
    <property type="match status" value="1"/>
</dbReference>